<reference evidence="6" key="2">
    <citation type="submission" date="2025-09" db="UniProtKB">
        <authorList>
            <consortium name="Ensembl"/>
        </authorList>
    </citation>
    <scope>IDENTIFICATION</scope>
</reference>
<proteinExistence type="predicted"/>
<dbReference type="InterPro" id="IPR057645">
    <property type="entry name" value="TXNDC16_3rd"/>
</dbReference>
<feature type="compositionally biased region" description="Basic and acidic residues" evidence="1">
    <location>
        <begin position="796"/>
        <end position="808"/>
    </location>
</feature>
<accession>A0A8C3IC32</accession>
<dbReference type="AlphaFoldDB" id="A0A8C3IC32"/>
<dbReference type="Pfam" id="PF24509">
    <property type="entry name" value="TXNDC16_2nd"/>
    <property type="match status" value="1"/>
</dbReference>
<feature type="signal peptide" evidence="2">
    <location>
        <begin position="1"/>
        <end position="25"/>
    </location>
</feature>
<feature type="domain" description="TXNDC16 second thioredoxin-like" evidence="4">
    <location>
        <begin position="110"/>
        <end position="230"/>
    </location>
</feature>
<feature type="region of interest" description="Disordered" evidence="1">
    <location>
        <begin position="750"/>
        <end position="808"/>
    </location>
</feature>
<dbReference type="Pfam" id="PF13848">
    <property type="entry name" value="Thioredoxin_6"/>
    <property type="match status" value="1"/>
</dbReference>
<organism evidence="6 7">
    <name type="scientific">Chrysemys picta bellii</name>
    <name type="common">Western painted turtle</name>
    <name type="synonym">Emys bellii</name>
    <dbReference type="NCBI Taxonomy" id="8478"/>
    <lineage>
        <taxon>Eukaryota</taxon>
        <taxon>Metazoa</taxon>
        <taxon>Chordata</taxon>
        <taxon>Craniata</taxon>
        <taxon>Vertebrata</taxon>
        <taxon>Euteleostomi</taxon>
        <taxon>Archelosauria</taxon>
        <taxon>Testudinata</taxon>
        <taxon>Testudines</taxon>
        <taxon>Cryptodira</taxon>
        <taxon>Durocryptodira</taxon>
        <taxon>Testudinoidea</taxon>
        <taxon>Emydidae</taxon>
        <taxon>Chrysemys</taxon>
    </lineage>
</organism>
<dbReference type="InterPro" id="IPR036249">
    <property type="entry name" value="Thioredoxin-like_sf"/>
</dbReference>
<dbReference type="InterPro" id="IPR013766">
    <property type="entry name" value="Thioredoxin_domain"/>
</dbReference>
<evidence type="ECO:0000313" key="6">
    <source>
        <dbReference type="Ensembl" id="ENSCPBP00000030602.1"/>
    </source>
</evidence>
<name>A0A8C3IC32_CHRPI</name>
<dbReference type="InterPro" id="IPR057642">
    <property type="entry name" value="TXNDC16_2nd"/>
</dbReference>
<dbReference type="PANTHER" id="PTHR22699:SF1">
    <property type="entry name" value="THIOREDOXIN DOMAIN-CONTAINING PROTEIN 16"/>
    <property type="match status" value="1"/>
</dbReference>
<dbReference type="Pfam" id="PF00085">
    <property type="entry name" value="Thioredoxin"/>
    <property type="match status" value="1"/>
</dbReference>
<dbReference type="CDD" id="cd02961">
    <property type="entry name" value="PDI_a_family"/>
    <property type="match status" value="1"/>
</dbReference>
<evidence type="ECO:0000259" key="5">
    <source>
        <dbReference type="Pfam" id="PF24510"/>
    </source>
</evidence>
<protein>
    <submittedName>
        <fullName evidence="6">Thioredoxin domain containing 16</fullName>
    </submittedName>
</protein>
<dbReference type="Ensembl" id="ENSCPBT00000036026.1">
    <property type="protein sequence ID" value="ENSCPBP00000030602.1"/>
    <property type="gene ID" value="ENSCPBG00000021540.1"/>
</dbReference>
<dbReference type="PANTHER" id="PTHR22699">
    <property type="entry name" value="THIOREDOXIN DOMAIN-CONTAINING PROTEIN 16"/>
    <property type="match status" value="1"/>
</dbReference>
<feature type="domain" description="Thioredoxin" evidence="3">
    <location>
        <begin position="374"/>
        <end position="472"/>
    </location>
</feature>
<dbReference type="Proteomes" id="UP000694380">
    <property type="component" value="Unplaced"/>
</dbReference>
<feature type="chain" id="PRO_5034657783" evidence="2">
    <location>
        <begin position="26"/>
        <end position="808"/>
    </location>
</feature>
<evidence type="ECO:0000256" key="2">
    <source>
        <dbReference type="SAM" id="SignalP"/>
    </source>
</evidence>
<dbReference type="Pfam" id="PF24510">
    <property type="entry name" value="TXNDC16_3rd"/>
    <property type="match status" value="1"/>
</dbReference>
<keyword evidence="2" id="KW-0732">Signal</keyword>
<gene>
    <name evidence="6" type="primary">TXNDC16</name>
</gene>
<evidence type="ECO:0000259" key="3">
    <source>
        <dbReference type="Pfam" id="PF00085"/>
    </source>
</evidence>
<dbReference type="SUPFAM" id="SSF52833">
    <property type="entry name" value="Thioredoxin-like"/>
    <property type="match status" value="1"/>
</dbReference>
<evidence type="ECO:0000256" key="1">
    <source>
        <dbReference type="SAM" id="MobiDB-lite"/>
    </source>
</evidence>
<reference evidence="6" key="1">
    <citation type="submission" date="2025-08" db="UniProtKB">
        <authorList>
            <consortium name="Ensembl"/>
        </authorList>
    </citation>
    <scope>IDENTIFICATION</scope>
</reference>
<dbReference type="GeneTree" id="ENSGT00390000006080"/>
<dbReference type="InterPro" id="IPR040090">
    <property type="entry name" value="TXNDC16"/>
</dbReference>
<evidence type="ECO:0000313" key="7">
    <source>
        <dbReference type="Proteomes" id="UP000694380"/>
    </source>
</evidence>
<keyword evidence="7" id="KW-1185">Reference proteome</keyword>
<sequence>MLPQMNGWVSCFSFFLLCTYYMAAARNANMLLELSPQEYFSSLQPGRASLVYFSRDVSPGVRLFLEQLENSVGALQDYGISVVKVNCLKEDVSRYCGKENALMKAYLFSALLFNEVKYITTLVELQNLENSLKGRSNVVFAYVPAIGTPEHRAVMEAAFVYGTAHQFVLTTEAALAKDIGHEDSDALSARLFFCHCQRVPDLTQPCRRTPMVQSLATLNIHTYLKLMAAPIVTEVAEDPEKVSTVHLQLGLPLVFILSQKETYEVDKRTAEFVAWQLLGKAGVALLSRDSVHLNVFLQSNIALKTAEEGAPIKYLVLEDTDEIIALVEDEIKGEQIQEDEDESDSNDPDVQDDQVMEAVYRDRKRELPLELIPTLTEETFNAALTETAHMVVLFYASWEAVSLAMLQSYVEVAIALKGTQGISLAKVNCWDWPDVCMKQNVTQFPITKMYEKGAGSLTYTGMLGTAELLRFLRLSSISCPVKLTTIEEVDEYLSGEVHADSSSYHSTSVLGIFHPRMKAAREAFVEAGNMLRGYVTTGLYAEDDALVLARKYAVPLPALLLARREDHRIDSVPLSKQSAPDIVQTIRSQLLETFPEITVENLPDYLSLEKPLLILFNDGGLNRRVRLEMLSLANGKGHEAFLACWMNLKNTPVGRGVLKAYFSTPPPLPLLAWVNLHSGGQVFAFPSDQSVTETNILSWLEKLKAGLEIPSTTLSDEAWKPPLPAYNFLRMMEATLPEFTVHTVYSRGGTEDLQQTEEVSEEKSTVREEQVEEPGLEAEKGQSPGRDLRGTVPRLVGREKPPKRHTEL</sequence>
<feature type="domain" description="TXNDC16 third thioredoxin-like" evidence="5">
    <location>
        <begin position="231"/>
        <end position="322"/>
    </location>
</feature>
<dbReference type="Gene3D" id="3.40.30.10">
    <property type="entry name" value="Glutaredoxin"/>
    <property type="match status" value="1"/>
</dbReference>
<evidence type="ECO:0000259" key="4">
    <source>
        <dbReference type="Pfam" id="PF24509"/>
    </source>
</evidence>